<dbReference type="CDD" id="cd00446">
    <property type="entry name" value="GrpE"/>
    <property type="match status" value="1"/>
</dbReference>
<dbReference type="InterPro" id="IPR000740">
    <property type="entry name" value="GrpE"/>
</dbReference>
<dbReference type="SUPFAM" id="SSF58014">
    <property type="entry name" value="Coiled-coil domain of nucleotide exchange factor GrpE"/>
    <property type="match status" value="1"/>
</dbReference>
<comment type="subcellular location">
    <subcellularLocation>
        <location evidence="3">Cytoplasm</location>
    </subcellularLocation>
</comment>
<dbReference type="Gene3D" id="3.90.20.20">
    <property type="match status" value="1"/>
</dbReference>
<keyword evidence="7" id="KW-1185">Reference proteome</keyword>
<dbReference type="Pfam" id="PF01025">
    <property type="entry name" value="GrpE"/>
    <property type="match status" value="1"/>
</dbReference>
<dbReference type="Gene3D" id="2.30.22.10">
    <property type="entry name" value="Head domain of nucleotide exchange factor GrpE"/>
    <property type="match status" value="1"/>
</dbReference>
<comment type="function">
    <text evidence="3">Participates actively in the response to hyperosmotic and heat shock by preventing the aggregation of stress-denatured proteins, in association with DnaK and GrpE. It is the nucleotide exchange factor for DnaK and may function as a thermosensor. Unfolded proteins bind initially to DnaJ; upon interaction with the DnaJ-bound protein, DnaK hydrolyzes its bound ATP, resulting in the formation of a stable complex. GrpE releases ADP from DnaK; ATP binding to DnaK triggers the release of the substrate protein, thus completing the reaction cycle. Several rounds of ATP-dependent interactions between DnaJ, DnaK and GrpE are required for fully efficient folding.</text>
</comment>
<feature type="region of interest" description="Disordered" evidence="5">
    <location>
        <begin position="1"/>
        <end position="52"/>
    </location>
</feature>
<dbReference type="HAMAP" id="MF_01151">
    <property type="entry name" value="GrpE"/>
    <property type="match status" value="1"/>
</dbReference>
<evidence type="ECO:0000256" key="1">
    <source>
        <dbReference type="ARBA" id="ARBA00009054"/>
    </source>
</evidence>
<sequence length="202" mass="23016">MDKKSSKKERAKEKAMDEQAAEEIKEMVEEQVEPAAEAENAKSEEQVEDTIEQSEEATMANKLNEANDKYLRLSAEYDNYRRRTLKEKMELTKTAGESILLALLPVIDDFDRAMAHIDDAKDVESLKEGIKLIQTKFNDFLGQQGMKEIEAKEKDFDTDLHEAVTKIPAPTEEMKGKVIDCIEKGYTLHEKVVRFSKVVVGE</sequence>
<dbReference type="PANTHER" id="PTHR21237:SF23">
    <property type="entry name" value="GRPE PROTEIN HOMOLOG, MITOCHONDRIAL"/>
    <property type="match status" value="1"/>
</dbReference>
<dbReference type="SUPFAM" id="SSF51064">
    <property type="entry name" value="Head domain of nucleotide exchange factor GrpE"/>
    <property type="match status" value="1"/>
</dbReference>
<evidence type="ECO:0000256" key="5">
    <source>
        <dbReference type="SAM" id="MobiDB-lite"/>
    </source>
</evidence>
<protein>
    <recommendedName>
        <fullName evidence="3">Protein GrpE</fullName>
    </recommendedName>
    <alternativeName>
        <fullName evidence="3">HSP-70 cofactor</fullName>
    </alternativeName>
</protein>
<evidence type="ECO:0000313" key="6">
    <source>
        <dbReference type="EMBL" id="MBS2210543.1"/>
    </source>
</evidence>
<gene>
    <name evidence="3 6" type="primary">grpE</name>
    <name evidence="6" type="ORF">KEM09_03975</name>
</gene>
<evidence type="ECO:0000256" key="2">
    <source>
        <dbReference type="ARBA" id="ARBA00023186"/>
    </source>
</evidence>
<reference evidence="6 7" key="1">
    <citation type="journal article" date="2014" name="Int. J. Syst. Evol. Microbiol.">
        <title>Carboxylicivirga gen. nov. in the family Marinilabiliaceae with two novel species, Carboxylicivirga mesophila sp. nov. and Carboxylicivirga taeanensis sp. nov., and reclassification of Cytophaga fermentans as Saccharicrinis fermentans gen. nov., comb. nov.</title>
        <authorList>
            <person name="Yang S.H."/>
            <person name="Seo H.S."/>
            <person name="Woo J.H."/>
            <person name="Oh H.M."/>
            <person name="Jang H."/>
            <person name="Lee J.H."/>
            <person name="Kim S.J."/>
            <person name="Kwon K.K."/>
        </authorList>
    </citation>
    <scope>NUCLEOTIDE SEQUENCE [LARGE SCALE GENOMIC DNA]</scope>
    <source>
        <strain evidence="6 7">JCM 18290</strain>
    </source>
</reference>
<comment type="subunit">
    <text evidence="3">Homodimer.</text>
</comment>
<keyword evidence="3" id="KW-0963">Cytoplasm</keyword>
<comment type="caution">
    <text evidence="6">The sequence shown here is derived from an EMBL/GenBank/DDBJ whole genome shotgun (WGS) entry which is preliminary data.</text>
</comment>
<dbReference type="Proteomes" id="UP000721861">
    <property type="component" value="Unassembled WGS sequence"/>
</dbReference>
<comment type="similarity">
    <text evidence="1 3 4">Belongs to the GrpE family.</text>
</comment>
<evidence type="ECO:0000313" key="7">
    <source>
        <dbReference type="Proteomes" id="UP000721861"/>
    </source>
</evidence>
<keyword evidence="3" id="KW-0346">Stress response</keyword>
<dbReference type="InterPro" id="IPR013805">
    <property type="entry name" value="GrpE_CC"/>
</dbReference>
<evidence type="ECO:0000256" key="3">
    <source>
        <dbReference type="HAMAP-Rule" id="MF_01151"/>
    </source>
</evidence>
<keyword evidence="2 3" id="KW-0143">Chaperone</keyword>
<dbReference type="PRINTS" id="PR00773">
    <property type="entry name" value="GRPEPROTEIN"/>
</dbReference>
<dbReference type="EMBL" id="JAGUCN010000003">
    <property type="protein sequence ID" value="MBS2210543.1"/>
    <property type="molecule type" value="Genomic_DNA"/>
</dbReference>
<dbReference type="PANTHER" id="PTHR21237">
    <property type="entry name" value="GRPE PROTEIN"/>
    <property type="match status" value="1"/>
</dbReference>
<proteinExistence type="inferred from homology"/>
<dbReference type="InterPro" id="IPR009012">
    <property type="entry name" value="GrpE_head"/>
</dbReference>
<feature type="compositionally biased region" description="Basic and acidic residues" evidence="5">
    <location>
        <begin position="1"/>
        <end position="28"/>
    </location>
</feature>
<organism evidence="6 7">
    <name type="scientific">Carboxylicivirga mesophila</name>
    <dbReference type="NCBI Taxonomy" id="1166478"/>
    <lineage>
        <taxon>Bacteria</taxon>
        <taxon>Pseudomonadati</taxon>
        <taxon>Bacteroidota</taxon>
        <taxon>Bacteroidia</taxon>
        <taxon>Marinilabiliales</taxon>
        <taxon>Marinilabiliaceae</taxon>
        <taxon>Carboxylicivirga</taxon>
    </lineage>
</organism>
<dbReference type="RefSeq" id="WP_212225821.1">
    <property type="nucleotide sequence ID" value="NZ_JAGUCN010000003.1"/>
</dbReference>
<evidence type="ECO:0000256" key="4">
    <source>
        <dbReference type="RuleBase" id="RU004478"/>
    </source>
</evidence>
<name>A0ABS5K836_9BACT</name>
<accession>A0ABS5K836</accession>